<keyword evidence="1" id="KW-0732">Signal</keyword>
<evidence type="ECO:0008006" key="4">
    <source>
        <dbReference type="Google" id="ProtNLM"/>
    </source>
</evidence>
<name>A0A8H2WQ91_9AGAM</name>
<organism evidence="2 3">
    <name type="scientific">Rhizoctonia solani</name>
    <dbReference type="NCBI Taxonomy" id="456999"/>
    <lineage>
        <taxon>Eukaryota</taxon>
        <taxon>Fungi</taxon>
        <taxon>Dikarya</taxon>
        <taxon>Basidiomycota</taxon>
        <taxon>Agaricomycotina</taxon>
        <taxon>Agaricomycetes</taxon>
        <taxon>Cantharellales</taxon>
        <taxon>Ceratobasidiaceae</taxon>
        <taxon>Rhizoctonia</taxon>
    </lineage>
</organism>
<protein>
    <recommendedName>
        <fullName evidence="4">Methyltransferase domain-containing protein</fullName>
    </recommendedName>
</protein>
<dbReference type="CDD" id="cd02440">
    <property type="entry name" value="AdoMet_MTases"/>
    <property type="match status" value="1"/>
</dbReference>
<dbReference type="Gene3D" id="3.40.50.150">
    <property type="entry name" value="Vaccinia Virus protein VP39"/>
    <property type="match status" value="1"/>
</dbReference>
<proteinExistence type="predicted"/>
<gene>
    <name evidence="2" type="ORF">RDB_LOCUS6576</name>
</gene>
<feature type="signal peptide" evidence="1">
    <location>
        <begin position="1"/>
        <end position="21"/>
    </location>
</feature>
<evidence type="ECO:0000313" key="2">
    <source>
        <dbReference type="EMBL" id="CAE6400049.1"/>
    </source>
</evidence>
<feature type="chain" id="PRO_5034946490" description="Methyltransferase domain-containing protein" evidence="1">
    <location>
        <begin position="22"/>
        <end position="409"/>
    </location>
</feature>
<dbReference type="EMBL" id="CAJMWW010000016">
    <property type="protein sequence ID" value="CAE6400049.1"/>
    <property type="molecule type" value="Genomic_DNA"/>
</dbReference>
<reference evidence="2" key="1">
    <citation type="submission" date="2021-01" db="EMBL/GenBank/DDBJ databases">
        <authorList>
            <person name="Kaushik A."/>
        </authorList>
    </citation>
    <scope>NUCLEOTIDE SEQUENCE</scope>
    <source>
        <strain evidence="2">AG3-T5</strain>
    </source>
</reference>
<sequence length="409" mass="47089">MSCFHLHYLFLLDMPLELTRPDHWDDNDIYTAEYQEQDDFSDVDSDSSDVSTRSMSTLNSVEVNSYFREVYGRAYPADRNIPAFVPLDNGEAARLEIQHHYWKLLIGSNYFGPVREILQAHPTRKKRVLDLFTADGTWAQEMATEFPHVDFVSLDMIPLVPHTPRPNVSFEVYDVYNGFAEPDASFDMVHTRRTVTQFRDYHAFLREVHRVLRPGGLMLFGQIEVEVYEYTAPDPSSPNDPGENLFPGPHVILAKDSLPVMTHGMELLRESLTIQQVQVDMWRQLPELLIPGSSLWHPQPRKHGTKADDVQPYQTGVEDACGPPGFKNVVSQIHIYPTTGWHQSPHLRALGEIVQQVGAWSWRNFGLLFRQVGRDEKEVDALIEAGQKERISLDIWQVMRYHTVYATRI</sequence>
<evidence type="ECO:0000313" key="3">
    <source>
        <dbReference type="Proteomes" id="UP000663841"/>
    </source>
</evidence>
<accession>A0A8H2WQ91</accession>
<evidence type="ECO:0000256" key="1">
    <source>
        <dbReference type="SAM" id="SignalP"/>
    </source>
</evidence>
<dbReference type="InterPro" id="IPR029063">
    <property type="entry name" value="SAM-dependent_MTases_sf"/>
</dbReference>
<dbReference type="Pfam" id="PF13489">
    <property type="entry name" value="Methyltransf_23"/>
    <property type="match status" value="1"/>
</dbReference>
<dbReference type="Proteomes" id="UP000663841">
    <property type="component" value="Unassembled WGS sequence"/>
</dbReference>
<dbReference type="AlphaFoldDB" id="A0A8H2WQ91"/>
<dbReference type="SUPFAM" id="SSF53335">
    <property type="entry name" value="S-adenosyl-L-methionine-dependent methyltransferases"/>
    <property type="match status" value="1"/>
</dbReference>
<comment type="caution">
    <text evidence="2">The sequence shown here is derived from an EMBL/GenBank/DDBJ whole genome shotgun (WGS) entry which is preliminary data.</text>
</comment>